<proteinExistence type="predicted"/>
<organism evidence="1 2">
    <name type="scientific">Chryseobacterium aquifrigidense</name>
    <dbReference type="NCBI Taxonomy" id="558021"/>
    <lineage>
        <taxon>Bacteria</taxon>
        <taxon>Pseudomonadati</taxon>
        <taxon>Bacteroidota</taxon>
        <taxon>Flavobacteriia</taxon>
        <taxon>Flavobacteriales</taxon>
        <taxon>Weeksellaceae</taxon>
        <taxon>Chryseobacterium group</taxon>
        <taxon>Chryseobacterium</taxon>
    </lineage>
</organism>
<protein>
    <submittedName>
        <fullName evidence="1">Uncharacterized protein</fullName>
    </submittedName>
</protein>
<accession>A0A543E9R2</accession>
<dbReference type="RefSeq" id="WP_142018694.1">
    <property type="nucleotide sequence ID" value="NZ_VFPD01000003.1"/>
</dbReference>
<dbReference type="Proteomes" id="UP000316437">
    <property type="component" value="Unassembled WGS sequence"/>
</dbReference>
<keyword evidence="2" id="KW-1185">Reference proteome</keyword>
<comment type="caution">
    <text evidence="1">The sequence shown here is derived from an EMBL/GenBank/DDBJ whole genome shotgun (WGS) entry which is preliminary data.</text>
</comment>
<sequence>MQKFWYHSPVRFYRTIEELEDMTNPQNTQYYGHVKPYPLEVNSYHRYLIPNYQNEVEDTDLSLFLIGDNVIQIPCEFGVSDGKLFRITFISSEEIQGHFEIRDSTGIAIFYSNCVRFTDSSMKDGRKYIRVATQCNYNRNLFSFADNKHDWIITNLPAYCMGEFDIDEDIKSAKTGNLGSTKINSAWIEENVSYKIRAEGDNNILSFIAVHSTNQDFYIDGTKRTRKEKPETTDFTNEITMKFSNMKDENGLNIIFDEDAALSDVFKKALATGELTAVYVYNSNYIIPTEHV</sequence>
<name>A0A543E9R2_9FLAO</name>
<dbReference type="AlphaFoldDB" id="A0A543E9R2"/>
<evidence type="ECO:0000313" key="2">
    <source>
        <dbReference type="Proteomes" id="UP000316437"/>
    </source>
</evidence>
<dbReference type="EMBL" id="VFPD01000003">
    <property type="protein sequence ID" value="TQM18340.1"/>
    <property type="molecule type" value="Genomic_DNA"/>
</dbReference>
<evidence type="ECO:0000313" key="1">
    <source>
        <dbReference type="EMBL" id="TQM18340.1"/>
    </source>
</evidence>
<reference evidence="1 2" key="1">
    <citation type="submission" date="2019-06" db="EMBL/GenBank/DDBJ databases">
        <title>Sorghum-associated microbial communities from plants grown in Nebraska, USA.</title>
        <authorList>
            <person name="Schachtman D."/>
        </authorList>
    </citation>
    <scope>NUCLEOTIDE SEQUENCE [LARGE SCALE GENOMIC DNA]</scope>
    <source>
        <strain evidence="1 2">110</strain>
    </source>
</reference>
<gene>
    <name evidence="1" type="ORF">FB551_4121</name>
</gene>